<protein>
    <submittedName>
        <fullName evidence="2">Uncharacterized protein</fullName>
    </submittedName>
</protein>
<organism evidence="2 3">
    <name type="scientific">Eiseniibacteriota bacterium</name>
    <dbReference type="NCBI Taxonomy" id="2212470"/>
    <lineage>
        <taxon>Bacteria</taxon>
        <taxon>Candidatus Eiseniibacteriota</taxon>
    </lineage>
</organism>
<dbReference type="AlphaFoldDB" id="A0A538U702"/>
<feature type="compositionally biased region" description="Basic and acidic residues" evidence="1">
    <location>
        <begin position="341"/>
        <end position="414"/>
    </location>
</feature>
<evidence type="ECO:0000256" key="1">
    <source>
        <dbReference type="SAM" id="MobiDB-lite"/>
    </source>
</evidence>
<accession>A0A538U702</accession>
<proteinExistence type="predicted"/>
<feature type="region of interest" description="Disordered" evidence="1">
    <location>
        <begin position="245"/>
        <end position="414"/>
    </location>
</feature>
<feature type="compositionally biased region" description="Basic and acidic residues" evidence="1">
    <location>
        <begin position="253"/>
        <end position="277"/>
    </location>
</feature>
<name>A0A538U702_UNCEI</name>
<evidence type="ECO:0000313" key="3">
    <source>
        <dbReference type="Proteomes" id="UP000319836"/>
    </source>
</evidence>
<reference evidence="2 3" key="1">
    <citation type="journal article" date="2019" name="Nat. Microbiol.">
        <title>Mediterranean grassland soil C-N compound turnover is dependent on rainfall and depth, and is mediated by genomically divergent microorganisms.</title>
        <authorList>
            <person name="Diamond S."/>
            <person name="Andeer P.F."/>
            <person name="Li Z."/>
            <person name="Crits-Christoph A."/>
            <person name="Burstein D."/>
            <person name="Anantharaman K."/>
            <person name="Lane K.R."/>
            <person name="Thomas B.C."/>
            <person name="Pan C."/>
            <person name="Northen T.R."/>
            <person name="Banfield J.F."/>
        </authorList>
    </citation>
    <scope>NUCLEOTIDE SEQUENCE [LARGE SCALE GENOMIC DNA]</scope>
    <source>
        <strain evidence="2">WS_10</strain>
    </source>
</reference>
<comment type="caution">
    <text evidence="2">The sequence shown here is derived from an EMBL/GenBank/DDBJ whole genome shotgun (WGS) entry which is preliminary data.</text>
</comment>
<dbReference type="Proteomes" id="UP000319836">
    <property type="component" value="Unassembled WGS sequence"/>
</dbReference>
<feature type="compositionally biased region" description="Basic and acidic residues" evidence="1">
    <location>
        <begin position="287"/>
        <end position="332"/>
    </location>
</feature>
<gene>
    <name evidence="2" type="ORF">E6K80_05455</name>
</gene>
<dbReference type="EMBL" id="VBPA01000123">
    <property type="protein sequence ID" value="TMQ71469.1"/>
    <property type="molecule type" value="Genomic_DNA"/>
</dbReference>
<sequence length="414" mass="48325">MEGRQTLQVPSTRSNLELVVEQATGQGYIVALLSDRPFRDLPWYLRPYDEQAEGTGYDGQPDDEEGITREGRVVGDPFVAMERVRRNVLVDPDDPDAFSTAYTSYYVHQRVRYPRYLCNDCHRPGYWAWWDGFDPYYATCSAFDFRVNGGWYWGPTYWFGTVPYYYYVVRNDCPPRYRMFSTHGTYSSWNGWPAWRNLMGGSIRRYKSSPPPGYVPPSKYDGRGVKNVPPGFLVGRDVAIGRHGGGLRASDWGSRDPGSRVMFRGRDERIERPRDVARGGLVLRPGAPDRGRDGDNDREPWRRGRGIPDRPRDGGDRWGSRGRLEPDTRPGEGRPVFRMPQSRDERPSFRRPPIEHGRSEPRWERPRQETPREMRREERREERHEERHRDDGPRPSERRSENRGGDRGRGRPDR</sequence>
<evidence type="ECO:0000313" key="2">
    <source>
        <dbReference type="EMBL" id="TMQ71469.1"/>
    </source>
</evidence>